<keyword evidence="3" id="KW-1185">Reference proteome</keyword>
<dbReference type="Gene3D" id="2.30.30.40">
    <property type="entry name" value="SH3 Domains"/>
    <property type="match status" value="1"/>
</dbReference>
<protein>
    <submittedName>
        <fullName evidence="2">Purine-binding chemotaxis protein CheW</fullName>
    </submittedName>
</protein>
<evidence type="ECO:0000313" key="3">
    <source>
        <dbReference type="Proteomes" id="UP000617402"/>
    </source>
</evidence>
<organism evidence="2 3">
    <name type="scientific">Heliobacterium chlorum</name>
    <dbReference type="NCBI Taxonomy" id="2698"/>
    <lineage>
        <taxon>Bacteria</taxon>
        <taxon>Bacillati</taxon>
        <taxon>Bacillota</taxon>
        <taxon>Clostridia</taxon>
        <taxon>Eubacteriales</taxon>
        <taxon>Heliobacteriaceae</taxon>
        <taxon>Heliobacterium</taxon>
    </lineage>
</organism>
<evidence type="ECO:0000313" key="2">
    <source>
        <dbReference type="EMBL" id="MBC9785602.1"/>
    </source>
</evidence>
<dbReference type="Proteomes" id="UP000617402">
    <property type="component" value="Unassembled WGS sequence"/>
</dbReference>
<dbReference type="InterPro" id="IPR036061">
    <property type="entry name" value="CheW-like_dom_sf"/>
</dbReference>
<sequence>MAIVQLVTFELCGEEYAIDITMVNGIVKFKNFNVVKIPNATRGLEGFINLRGKAIPLFSLKKKFQYDHESIDEDSKIIVLNHNGTIVGFIVDEVTDIFKLKDEEIEPVPNSISSNCDKYIKGIGKTSDKMVVILDLIKVLTDNEIRQSQAI</sequence>
<feature type="domain" description="CheW-like" evidence="1">
    <location>
        <begin position="3"/>
        <end position="145"/>
    </location>
</feature>
<evidence type="ECO:0000259" key="1">
    <source>
        <dbReference type="PROSITE" id="PS50851"/>
    </source>
</evidence>
<dbReference type="RefSeq" id="WP_188041053.1">
    <property type="nucleotide sequence ID" value="NZ_JACVHF010000016.1"/>
</dbReference>
<dbReference type="Gene3D" id="2.40.50.180">
    <property type="entry name" value="CheA-289, Domain 4"/>
    <property type="match status" value="1"/>
</dbReference>
<dbReference type="SUPFAM" id="SSF50341">
    <property type="entry name" value="CheW-like"/>
    <property type="match status" value="1"/>
</dbReference>
<name>A0ABR7T687_HELCL</name>
<accession>A0ABR7T687</accession>
<dbReference type="SMART" id="SM00260">
    <property type="entry name" value="CheW"/>
    <property type="match status" value="1"/>
</dbReference>
<dbReference type="EMBL" id="JACVHF010000016">
    <property type="protein sequence ID" value="MBC9785602.1"/>
    <property type="molecule type" value="Genomic_DNA"/>
</dbReference>
<dbReference type="PANTHER" id="PTHR22617">
    <property type="entry name" value="CHEMOTAXIS SENSOR HISTIDINE KINASE-RELATED"/>
    <property type="match status" value="1"/>
</dbReference>
<dbReference type="PROSITE" id="PS50851">
    <property type="entry name" value="CHEW"/>
    <property type="match status" value="1"/>
</dbReference>
<dbReference type="PANTHER" id="PTHR22617:SF23">
    <property type="entry name" value="CHEMOTAXIS PROTEIN CHEW"/>
    <property type="match status" value="1"/>
</dbReference>
<reference evidence="2 3" key="1">
    <citation type="submission" date="2020-07" db="EMBL/GenBank/DDBJ databases">
        <title>Draft whole-genome sequence of Heliobacterium chlorum DSM 3682, type strain.</title>
        <authorList>
            <person name="Kyndt J.A."/>
            <person name="Meyer T.E."/>
            <person name="Imhoff J.F."/>
        </authorList>
    </citation>
    <scope>NUCLEOTIDE SEQUENCE [LARGE SCALE GENOMIC DNA]</scope>
    <source>
        <strain evidence="2 3">DSM 3682</strain>
    </source>
</reference>
<gene>
    <name evidence="2" type="ORF">H1S01_14000</name>
</gene>
<dbReference type="InterPro" id="IPR039315">
    <property type="entry name" value="CheW"/>
</dbReference>
<dbReference type="InterPro" id="IPR002545">
    <property type="entry name" value="CheW-lke_dom"/>
</dbReference>
<proteinExistence type="predicted"/>
<comment type="caution">
    <text evidence="2">The sequence shown here is derived from an EMBL/GenBank/DDBJ whole genome shotgun (WGS) entry which is preliminary data.</text>
</comment>
<dbReference type="Pfam" id="PF01584">
    <property type="entry name" value="CheW"/>
    <property type="match status" value="1"/>
</dbReference>